<dbReference type="Gene3D" id="3.30.230.10">
    <property type="match status" value="1"/>
</dbReference>
<evidence type="ECO:0000256" key="6">
    <source>
        <dbReference type="ARBA" id="ARBA00023134"/>
    </source>
</evidence>
<evidence type="ECO:0000256" key="1">
    <source>
        <dbReference type="ARBA" id="ARBA00004496"/>
    </source>
</evidence>
<dbReference type="PROSITE" id="PS00301">
    <property type="entry name" value="G_TR_1"/>
    <property type="match status" value="1"/>
</dbReference>
<evidence type="ECO:0000256" key="7">
    <source>
        <dbReference type="HAMAP-Rule" id="MF_00054"/>
    </source>
</evidence>
<dbReference type="Gene3D" id="3.40.50.300">
    <property type="entry name" value="P-loop containing nucleotide triphosphate hydrolases"/>
    <property type="match status" value="1"/>
</dbReference>
<evidence type="ECO:0000256" key="2">
    <source>
        <dbReference type="ARBA" id="ARBA00005870"/>
    </source>
</evidence>
<dbReference type="CDD" id="cd03713">
    <property type="entry name" value="EFG_mtEFG_C"/>
    <property type="match status" value="1"/>
</dbReference>
<dbReference type="Pfam" id="PF03144">
    <property type="entry name" value="GTP_EFTU_D2"/>
    <property type="match status" value="1"/>
</dbReference>
<evidence type="ECO:0000256" key="5">
    <source>
        <dbReference type="ARBA" id="ARBA00022917"/>
    </source>
</evidence>
<dbReference type="SMART" id="SM00838">
    <property type="entry name" value="EFG_C"/>
    <property type="match status" value="1"/>
</dbReference>
<dbReference type="InterPro" id="IPR027417">
    <property type="entry name" value="P-loop_NTPase"/>
</dbReference>
<name>F9UKA0_9BACT</name>
<dbReference type="SUPFAM" id="SSF54211">
    <property type="entry name" value="Ribosomal protein S5 domain 2-like"/>
    <property type="match status" value="1"/>
</dbReference>
<dbReference type="CDD" id="cd01434">
    <property type="entry name" value="EFG_mtEFG1_IV"/>
    <property type="match status" value="1"/>
</dbReference>
<keyword evidence="11" id="KW-1185">Reference proteome</keyword>
<dbReference type="SUPFAM" id="SSF50447">
    <property type="entry name" value="Translation proteins"/>
    <property type="match status" value="1"/>
</dbReference>
<dbReference type="InterPro" id="IPR009000">
    <property type="entry name" value="Transl_B-barrel_sf"/>
</dbReference>
<dbReference type="FunFam" id="3.30.70.240:FF:000001">
    <property type="entry name" value="Elongation factor G"/>
    <property type="match status" value="1"/>
</dbReference>
<dbReference type="Pfam" id="PF14492">
    <property type="entry name" value="EFG_III"/>
    <property type="match status" value="1"/>
</dbReference>
<reference evidence="10 11" key="1">
    <citation type="journal article" date="2013" name="Genome Announc.">
        <title>Genome Sequence of Mycoplasma columbinum Strain SF7.</title>
        <authorList>
            <person name="Guo Z."/>
            <person name="Xu X."/>
            <person name="Zheng Q."/>
            <person name="Li T."/>
            <person name="Kuang S."/>
            <person name="Zhang Z."/>
            <person name="Chen Y."/>
            <person name="Lu X."/>
            <person name="Zhou R."/>
            <person name="Bi D."/>
            <person name="Jin H."/>
        </authorList>
    </citation>
    <scope>NUCLEOTIDE SEQUENCE [LARGE SCALE GENOMIC DNA]</scope>
    <source>
        <strain evidence="10 11">SF7</strain>
    </source>
</reference>
<dbReference type="PANTHER" id="PTHR43261:SF1">
    <property type="entry name" value="RIBOSOME-RELEASING FACTOR 2, MITOCHONDRIAL"/>
    <property type="match status" value="1"/>
</dbReference>
<dbReference type="PANTHER" id="PTHR43261">
    <property type="entry name" value="TRANSLATION ELONGATION FACTOR G-RELATED"/>
    <property type="match status" value="1"/>
</dbReference>
<dbReference type="SUPFAM" id="SSF52540">
    <property type="entry name" value="P-loop containing nucleoside triphosphate hydrolases"/>
    <property type="match status" value="1"/>
</dbReference>
<dbReference type="GO" id="GO:0003924">
    <property type="term" value="F:GTPase activity"/>
    <property type="evidence" value="ECO:0007669"/>
    <property type="project" value="InterPro"/>
</dbReference>
<dbReference type="SMART" id="SM00889">
    <property type="entry name" value="EFG_IV"/>
    <property type="match status" value="1"/>
</dbReference>
<dbReference type="Pfam" id="PF00009">
    <property type="entry name" value="GTP_EFTU"/>
    <property type="match status" value="1"/>
</dbReference>
<dbReference type="PRINTS" id="PR00315">
    <property type="entry name" value="ELONGATNFCT"/>
</dbReference>
<dbReference type="STRING" id="1037410.MCSF7_01556"/>
<dbReference type="eggNOG" id="COG0480">
    <property type="taxonomic scope" value="Bacteria"/>
</dbReference>
<dbReference type="GO" id="GO:0003746">
    <property type="term" value="F:translation elongation factor activity"/>
    <property type="evidence" value="ECO:0007669"/>
    <property type="project" value="UniProtKB-UniRule"/>
</dbReference>
<dbReference type="InterPro" id="IPR000795">
    <property type="entry name" value="T_Tr_GTP-bd_dom"/>
</dbReference>
<keyword evidence="5 7" id="KW-0648">Protein biosynthesis</keyword>
<dbReference type="SUPFAM" id="SSF54980">
    <property type="entry name" value="EF-G C-terminal domain-like"/>
    <property type="match status" value="2"/>
</dbReference>
<dbReference type="CDD" id="cd16262">
    <property type="entry name" value="EFG_III"/>
    <property type="match status" value="1"/>
</dbReference>
<dbReference type="FunFam" id="3.30.70.870:FF:000001">
    <property type="entry name" value="Elongation factor G"/>
    <property type="match status" value="1"/>
</dbReference>
<dbReference type="Gene3D" id="2.40.30.10">
    <property type="entry name" value="Translation factors"/>
    <property type="match status" value="1"/>
</dbReference>
<dbReference type="CDD" id="cd01886">
    <property type="entry name" value="EF-G"/>
    <property type="match status" value="1"/>
</dbReference>
<dbReference type="NCBIfam" id="TIGR00484">
    <property type="entry name" value="EF-G"/>
    <property type="match status" value="1"/>
</dbReference>
<dbReference type="InterPro" id="IPR035649">
    <property type="entry name" value="EFG_V"/>
</dbReference>
<dbReference type="NCBIfam" id="TIGR00231">
    <property type="entry name" value="small_GTP"/>
    <property type="match status" value="1"/>
</dbReference>
<dbReference type="InterPro" id="IPR005517">
    <property type="entry name" value="Transl_elong_EFG/EF2_IV"/>
</dbReference>
<dbReference type="NCBIfam" id="NF009381">
    <property type="entry name" value="PRK12740.1-5"/>
    <property type="match status" value="1"/>
</dbReference>
<feature type="binding site" evidence="7">
    <location>
        <begin position="81"/>
        <end position="85"/>
    </location>
    <ligand>
        <name>GTP</name>
        <dbReference type="ChEBI" id="CHEBI:37565"/>
    </ligand>
</feature>
<evidence type="ECO:0000256" key="4">
    <source>
        <dbReference type="ARBA" id="ARBA00022768"/>
    </source>
</evidence>
<evidence type="ECO:0000313" key="10">
    <source>
        <dbReference type="EMBL" id="EGV00105.1"/>
    </source>
</evidence>
<comment type="similarity">
    <text evidence="2 7">Belongs to the TRAFAC class translation factor GTPase superfamily. Classic translation factor GTPase family. EF-G/EF-2 subfamily.</text>
</comment>
<dbReference type="InterPro" id="IPR041095">
    <property type="entry name" value="EFG_II"/>
</dbReference>
<dbReference type="FunFam" id="2.40.30.10:FF:000006">
    <property type="entry name" value="Elongation factor G"/>
    <property type="match status" value="1"/>
</dbReference>
<dbReference type="RefSeq" id="WP_006608718.1">
    <property type="nucleotide sequence ID" value="NZ_AFXA01000011.1"/>
</dbReference>
<dbReference type="InterPro" id="IPR014721">
    <property type="entry name" value="Ribsml_uS5_D2-typ_fold_subgr"/>
</dbReference>
<protein>
    <recommendedName>
        <fullName evidence="7 8">Elongation factor G</fullName>
        <shortName evidence="7">EF-G</shortName>
    </recommendedName>
</protein>
<feature type="binding site" evidence="7">
    <location>
        <begin position="135"/>
        <end position="138"/>
    </location>
    <ligand>
        <name>GTP</name>
        <dbReference type="ChEBI" id="CHEBI:37565"/>
    </ligand>
</feature>
<accession>F9UKA0</accession>
<dbReference type="GO" id="GO:0032790">
    <property type="term" value="P:ribosome disassembly"/>
    <property type="evidence" value="ECO:0007669"/>
    <property type="project" value="TreeGrafter"/>
</dbReference>
<dbReference type="EMBL" id="AFXA01000011">
    <property type="protein sequence ID" value="EGV00105.1"/>
    <property type="molecule type" value="Genomic_DNA"/>
</dbReference>
<dbReference type="GO" id="GO:0005525">
    <property type="term" value="F:GTP binding"/>
    <property type="evidence" value="ECO:0007669"/>
    <property type="project" value="UniProtKB-UniRule"/>
</dbReference>
<dbReference type="Pfam" id="PF00679">
    <property type="entry name" value="EFG_C"/>
    <property type="match status" value="1"/>
</dbReference>
<keyword evidence="6 7" id="KW-0342">GTP-binding</keyword>
<evidence type="ECO:0000256" key="8">
    <source>
        <dbReference type="NCBIfam" id="TIGR00484"/>
    </source>
</evidence>
<comment type="subcellular location">
    <subcellularLocation>
        <location evidence="1 7">Cytoplasm</location>
    </subcellularLocation>
</comment>
<comment type="caution">
    <text evidence="10">The sequence shown here is derived from an EMBL/GenBank/DDBJ whole genome shotgun (WGS) entry which is preliminary data.</text>
</comment>
<dbReference type="InterPro" id="IPR005225">
    <property type="entry name" value="Small_GTP-bd"/>
</dbReference>
<dbReference type="FunFam" id="3.30.230.10:FF:000003">
    <property type="entry name" value="Elongation factor G"/>
    <property type="match status" value="1"/>
</dbReference>
<evidence type="ECO:0000256" key="3">
    <source>
        <dbReference type="ARBA" id="ARBA00022741"/>
    </source>
</evidence>
<dbReference type="Gene3D" id="3.30.70.240">
    <property type="match status" value="1"/>
</dbReference>
<dbReference type="Proteomes" id="UP000004978">
    <property type="component" value="Unassembled WGS sequence"/>
</dbReference>
<keyword evidence="4 7" id="KW-0251">Elongation factor</keyword>
<dbReference type="InterPro" id="IPR020568">
    <property type="entry name" value="Ribosomal_Su5_D2-typ_SF"/>
</dbReference>
<evidence type="ECO:0000313" key="11">
    <source>
        <dbReference type="Proteomes" id="UP000004978"/>
    </source>
</evidence>
<dbReference type="HAMAP" id="MF_00054_B">
    <property type="entry name" value="EF_G_EF_2_B"/>
    <property type="match status" value="1"/>
</dbReference>
<dbReference type="Gene3D" id="3.30.70.870">
    <property type="entry name" value="Elongation Factor G (Translational Gtpase), domain 3"/>
    <property type="match status" value="1"/>
</dbReference>
<dbReference type="InterPro" id="IPR009022">
    <property type="entry name" value="EFG_III"/>
</dbReference>
<dbReference type="PROSITE" id="PS51722">
    <property type="entry name" value="G_TR_2"/>
    <property type="match status" value="1"/>
</dbReference>
<evidence type="ECO:0000259" key="9">
    <source>
        <dbReference type="PROSITE" id="PS51722"/>
    </source>
</evidence>
<gene>
    <name evidence="7" type="primary">fusA</name>
    <name evidence="10" type="ORF">MCSF7_01556</name>
</gene>
<sequence length="696" mass="77851">MAREYELKDYRNIGIMAHIDAGKTTTTERILLHTGKIHKIGETHDGASQMDWMEQEQERGITITSAATTAYWNGKRINIIDTPGHVDFTVEVERSLRVLDGAVAVLDAQSGVEPQTETVWRQATNYRVPRIVYVNKMDKAGADFFMSVKSVRDRLNANAVAIQVPIGAESFFEGIVDLVEMKAYVYDGKAEEIAKEVEIPADLVELVQTKRQELIEAVATFDDEFMMKVLEGYNPEIDELKAMIRKATLTSEFFPVVCGTSFKNKAVKKMLDAVVDYLPSPLDVPAIKAELNGQELDIPATDDHEFAALAFKIMTDPYVGSLTFFRVYAGVLKKGSYVYNSTKDVKERIGRIIQMHANSRQEIDECYAGDINAAVGLKSTTTGDTLVSEKSPHYILEKMVFPEPVISQALEPESKDAMEKLALGLQKLAAEDPTFRTYTDEETGQTIIAGMGELHLDIIVDRLRREHNVKAKVGAPQVSYRETITKMAEVEGKHVKQSGGKGQYGHVWIKFEPNQDQGFEFVDKIVGGKIPKEYIKSIQKGLEDKMAAGILAGYPMIDIKATLFDGSYHDVDSSEMAYKIAASKALTKAKDQLGTVLLEPIMDVAVVIPEDYFGDIMGDLTRRRGQIQDNETRNDGAHIIRALVPLKEMFGYATDIRSMTAGRGTYQMQFHHYEKCPKNIADEIIKRRNIQVKDED</sequence>
<comment type="function">
    <text evidence="7">Catalyzes the GTP-dependent ribosomal translocation step during translation elongation. During this step, the ribosome changes from the pre-translocational (PRE) to the post-translocational (POST) state as the newly formed A-site-bound peptidyl-tRNA and P-site-bound deacylated tRNA move to the P and E sites, respectively. Catalyzes the coordinated movement of the two tRNA molecules, the mRNA and conformational changes in the ribosome.</text>
</comment>
<dbReference type="Pfam" id="PF03764">
    <property type="entry name" value="EFG_IV"/>
    <property type="match status" value="1"/>
</dbReference>
<dbReference type="InterPro" id="IPR031157">
    <property type="entry name" value="G_TR_CS"/>
</dbReference>
<dbReference type="InterPro" id="IPR004161">
    <property type="entry name" value="EFTu-like_2"/>
</dbReference>
<dbReference type="CDD" id="cd04088">
    <property type="entry name" value="EFG_mtEFG_II"/>
    <property type="match status" value="1"/>
</dbReference>
<dbReference type="InterPro" id="IPR004540">
    <property type="entry name" value="Transl_elong_EFG/EF2"/>
</dbReference>
<dbReference type="InterPro" id="IPR000640">
    <property type="entry name" value="EFG_V-like"/>
</dbReference>
<dbReference type="FunFam" id="3.40.50.300:FF:000029">
    <property type="entry name" value="Elongation factor G"/>
    <property type="match status" value="1"/>
</dbReference>
<keyword evidence="3 7" id="KW-0547">Nucleotide-binding</keyword>
<dbReference type="AlphaFoldDB" id="F9UKA0"/>
<feature type="binding site" evidence="7">
    <location>
        <begin position="17"/>
        <end position="24"/>
    </location>
    <ligand>
        <name>GTP</name>
        <dbReference type="ChEBI" id="CHEBI:37565"/>
    </ligand>
</feature>
<dbReference type="InterPro" id="IPR047872">
    <property type="entry name" value="EFG_IV"/>
</dbReference>
<proteinExistence type="inferred from homology"/>
<dbReference type="GO" id="GO:0005737">
    <property type="term" value="C:cytoplasm"/>
    <property type="evidence" value="ECO:0007669"/>
    <property type="project" value="UniProtKB-SubCell"/>
</dbReference>
<feature type="domain" description="Tr-type G" evidence="9">
    <location>
        <begin position="8"/>
        <end position="282"/>
    </location>
</feature>
<keyword evidence="7" id="KW-0963">Cytoplasm</keyword>
<organism evidence="10 11">
    <name type="scientific">Mycoplasmopsis columbina SF7</name>
    <dbReference type="NCBI Taxonomy" id="1037410"/>
    <lineage>
        <taxon>Bacteria</taxon>
        <taxon>Bacillati</taxon>
        <taxon>Mycoplasmatota</taxon>
        <taxon>Mycoplasmoidales</taxon>
        <taxon>Metamycoplasmataceae</taxon>
        <taxon>Mycoplasmopsis</taxon>
    </lineage>
</organism>
<dbReference type="InterPro" id="IPR035647">
    <property type="entry name" value="EFG_III/V"/>
</dbReference>